<dbReference type="InterPro" id="IPR052537">
    <property type="entry name" value="Extradiol_RC_dioxygenase"/>
</dbReference>
<dbReference type="RefSeq" id="WP_107570760.1">
    <property type="nucleotide sequence ID" value="NZ_PYYB01000003.1"/>
</dbReference>
<dbReference type="Proteomes" id="UP000240739">
    <property type="component" value="Unassembled WGS sequence"/>
</dbReference>
<evidence type="ECO:0000313" key="3">
    <source>
        <dbReference type="Proteomes" id="UP000240739"/>
    </source>
</evidence>
<accession>A0A2T4UDY0</accession>
<dbReference type="AlphaFoldDB" id="A0A2T4UDY0"/>
<reference evidence="2 3" key="1">
    <citation type="submission" date="2018-03" db="EMBL/GenBank/DDBJ databases">
        <title>Aquarubrobacter algicola gen. nov., sp. nov., a novel actinobacterium isolated from shallow eutrophic lake during the end of cyanobacterial harmful algal blooms.</title>
        <authorList>
            <person name="Chun S.J."/>
        </authorList>
    </citation>
    <scope>NUCLEOTIDE SEQUENCE [LARGE SCALE GENOMIC DNA]</scope>
    <source>
        <strain evidence="2 3">Seoho-28</strain>
    </source>
</reference>
<gene>
    <name evidence="2" type="ORF">C7Y72_18990</name>
</gene>
<dbReference type="SUPFAM" id="SSF54593">
    <property type="entry name" value="Glyoxalase/Bleomycin resistance protein/Dihydroxybiphenyl dioxygenase"/>
    <property type="match status" value="1"/>
</dbReference>
<name>A0A2T4UDY0_9ACTN</name>
<keyword evidence="3" id="KW-1185">Reference proteome</keyword>
<organism evidence="2 3">
    <name type="scientific">Paraconexibacter algicola</name>
    <dbReference type="NCBI Taxonomy" id="2133960"/>
    <lineage>
        <taxon>Bacteria</taxon>
        <taxon>Bacillati</taxon>
        <taxon>Actinomycetota</taxon>
        <taxon>Thermoleophilia</taxon>
        <taxon>Solirubrobacterales</taxon>
        <taxon>Paraconexibacteraceae</taxon>
        <taxon>Paraconexibacter</taxon>
    </lineage>
</organism>
<evidence type="ECO:0000259" key="1">
    <source>
        <dbReference type="PROSITE" id="PS51819"/>
    </source>
</evidence>
<dbReference type="Gene3D" id="3.10.180.10">
    <property type="entry name" value="2,3-Dihydroxybiphenyl 1,2-Dioxygenase, domain 1"/>
    <property type="match status" value="2"/>
</dbReference>
<protein>
    <submittedName>
        <fullName evidence="2">Glyoxalase</fullName>
    </submittedName>
</protein>
<dbReference type="PROSITE" id="PS51819">
    <property type="entry name" value="VOC"/>
    <property type="match status" value="2"/>
</dbReference>
<dbReference type="InterPro" id="IPR004360">
    <property type="entry name" value="Glyas_Fos-R_dOase_dom"/>
</dbReference>
<evidence type="ECO:0000313" key="2">
    <source>
        <dbReference type="EMBL" id="PTL55717.1"/>
    </source>
</evidence>
<dbReference type="PANTHER" id="PTHR36110:SF4">
    <property type="entry name" value="RING-CLEAVING DIOXYGENASE MHQA-RELATED"/>
    <property type="match status" value="1"/>
</dbReference>
<proteinExistence type="predicted"/>
<dbReference type="OrthoDB" id="5242400at2"/>
<comment type="caution">
    <text evidence="2">The sequence shown here is derived from an EMBL/GenBank/DDBJ whole genome shotgun (WGS) entry which is preliminary data.</text>
</comment>
<dbReference type="Pfam" id="PF00903">
    <property type="entry name" value="Glyoxalase"/>
    <property type="match status" value="2"/>
</dbReference>
<dbReference type="InterPro" id="IPR029068">
    <property type="entry name" value="Glyas_Bleomycin-R_OHBP_Dase"/>
</dbReference>
<feature type="domain" description="VOC" evidence="1">
    <location>
        <begin position="5"/>
        <end position="153"/>
    </location>
</feature>
<feature type="domain" description="VOC" evidence="1">
    <location>
        <begin position="150"/>
        <end position="265"/>
    </location>
</feature>
<dbReference type="PANTHER" id="PTHR36110">
    <property type="entry name" value="RING-CLEAVING DIOXYGENASE MHQE-RELATED"/>
    <property type="match status" value="1"/>
</dbReference>
<sequence length="310" mass="33721">MTLQGLHHITAITGDAPRNVDFYARVLGLRMVKKTVNFDAPDVYHLYYGDETGGPGSIMTFFEFPNAARGTAGDGMVHTILWRVGSAEALAFWERRLADEGVATRRDGDRLTFADPEGLAIELVVADDLPDAPLAATASPGIPAGHALQGFHGVRAYASRPERSADLLVTLGFQRREDGVWVTGEGTPRHAELHYDAPPVAVRGRDGGGTIHHVAWSAADDDELARFRVLAAGGGAHPTPIIDRQYFHSVYFREPSGVLFELASRDIGFAVDEPQETLGEALLLPPQHEHLRDRLVDVLTPIENPRQAVA</sequence>
<dbReference type="InterPro" id="IPR037523">
    <property type="entry name" value="VOC_core"/>
</dbReference>
<dbReference type="EMBL" id="PYYB01000003">
    <property type="protein sequence ID" value="PTL55717.1"/>
    <property type="molecule type" value="Genomic_DNA"/>
</dbReference>